<dbReference type="GO" id="GO:0004523">
    <property type="term" value="F:RNA-DNA hybrid ribonuclease activity"/>
    <property type="evidence" value="ECO:0007669"/>
    <property type="project" value="UniProtKB-EC"/>
</dbReference>
<dbReference type="GO" id="GO:0043137">
    <property type="term" value="P:DNA replication, removal of RNA primer"/>
    <property type="evidence" value="ECO:0007669"/>
    <property type="project" value="TreeGrafter"/>
</dbReference>
<comment type="catalytic activity">
    <reaction evidence="1 7">
        <text>Endonucleolytic cleavage to 5'-phosphomonoester.</text>
        <dbReference type="EC" id="3.1.26.4"/>
    </reaction>
</comment>
<keyword evidence="10" id="KW-1185">Reference proteome</keyword>
<reference evidence="9 10" key="1">
    <citation type="submission" date="2019-05" db="EMBL/GenBank/DDBJ databases">
        <title>A Chromosome-scale Meerkat (S. suricatta) Genome Assembly.</title>
        <authorList>
            <person name="Dudchenko O."/>
            <person name="Lieberman Aiden E."/>
            <person name="Tung J."/>
            <person name="Barreiro L.B."/>
            <person name="Clutton-Brock T.H."/>
        </authorList>
    </citation>
    <scope>NUCLEOTIDE SEQUENCE [LARGE SCALE GENOMIC DNA]</scope>
</reference>
<evidence type="ECO:0000256" key="4">
    <source>
        <dbReference type="ARBA" id="ARBA00022759"/>
    </source>
</evidence>
<evidence type="ECO:0000256" key="1">
    <source>
        <dbReference type="ARBA" id="ARBA00000077"/>
    </source>
</evidence>
<dbReference type="GO" id="GO:0046872">
    <property type="term" value="F:metal ion binding"/>
    <property type="evidence" value="ECO:0007669"/>
    <property type="project" value="UniProtKB-KW"/>
</dbReference>
<dbReference type="GO" id="GO:0032299">
    <property type="term" value="C:ribonuclease H2 complex"/>
    <property type="evidence" value="ECO:0007669"/>
    <property type="project" value="TreeGrafter"/>
</dbReference>
<dbReference type="Pfam" id="PF01351">
    <property type="entry name" value="RNase_HII"/>
    <property type="match status" value="1"/>
</dbReference>
<accession>A0A673UCX6</accession>
<dbReference type="AlphaFoldDB" id="A0A673UCX6"/>
<comment type="function">
    <text evidence="7">Endonuclease that specifically degrades the RNA of RNA-DNA hybrids.</text>
</comment>
<reference evidence="9" key="2">
    <citation type="submission" date="2025-08" db="UniProtKB">
        <authorList>
            <consortium name="Ensembl"/>
        </authorList>
    </citation>
    <scope>IDENTIFICATION</scope>
</reference>
<protein>
    <recommendedName>
        <fullName evidence="7">Ribonuclease</fullName>
        <ecNumber evidence="7">3.1.26.4</ecNumber>
    </recommendedName>
</protein>
<keyword evidence="3" id="KW-0479">Metal-binding</keyword>
<keyword evidence="4 7" id="KW-0255">Endonuclease</keyword>
<dbReference type="GO" id="GO:0006298">
    <property type="term" value="P:mismatch repair"/>
    <property type="evidence" value="ECO:0007669"/>
    <property type="project" value="TreeGrafter"/>
</dbReference>
<evidence type="ECO:0000256" key="3">
    <source>
        <dbReference type="ARBA" id="ARBA00022723"/>
    </source>
</evidence>
<dbReference type="InterPro" id="IPR023160">
    <property type="entry name" value="RNase_HII_hlx-loop-hlx_cap_dom"/>
</dbReference>
<organism evidence="9 10">
    <name type="scientific">Suricata suricatta</name>
    <name type="common">Meerkat</name>
    <dbReference type="NCBI Taxonomy" id="37032"/>
    <lineage>
        <taxon>Eukaryota</taxon>
        <taxon>Metazoa</taxon>
        <taxon>Chordata</taxon>
        <taxon>Craniata</taxon>
        <taxon>Vertebrata</taxon>
        <taxon>Euteleostomi</taxon>
        <taxon>Mammalia</taxon>
        <taxon>Eutheria</taxon>
        <taxon>Laurasiatheria</taxon>
        <taxon>Carnivora</taxon>
        <taxon>Feliformia</taxon>
        <taxon>Herpestidae</taxon>
        <taxon>Suricata</taxon>
    </lineage>
</organism>
<comment type="caution">
    <text evidence="6">Lacks conserved residue(s) required for the propagation of feature annotation.</text>
</comment>
<evidence type="ECO:0000313" key="10">
    <source>
        <dbReference type="Proteomes" id="UP000472268"/>
    </source>
</evidence>
<dbReference type="PANTHER" id="PTHR10954:SF7">
    <property type="entry name" value="RIBONUCLEASE H2 SUBUNIT A"/>
    <property type="match status" value="1"/>
</dbReference>
<evidence type="ECO:0000256" key="5">
    <source>
        <dbReference type="ARBA" id="ARBA00022801"/>
    </source>
</evidence>
<dbReference type="SUPFAM" id="SSF53098">
    <property type="entry name" value="Ribonuclease H-like"/>
    <property type="match status" value="1"/>
</dbReference>
<dbReference type="Ensembl" id="ENSSSUT00005021943.1">
    <property type="protein sequence ID" value="ENSSSUP00005019197.1"/>
    <property type="gene ID" value="ENSSSUG00005012435.1"/>
</dbReference>
<keyword evidence="5 7" id="KW-0378">Hydrolase</keyword>
<dbReference type="Proteomes" id="UP000472268">
    <property type="component" value="Chromosome 12"/>
</dbReference>
<dbReference type="GO" id="GO:0003723">
    <property type="term" value="F:RNA binding"/>
    <property type="evidence" value="ECO:0007669"/>
    <property type="project" value="UniProtKB-UniRule"/>
</dbReference>
<dbReference type="PROSITE" id="PS51975">
    <property type="entry name" value="RNASE_H_2"/>
    <property type="match status" value="1"/>
</dbReference>
<evidence type="ECO:0000256" key="2">
    <source>
        <dbReference type="ARBA" id="ARBA00022722"/>
    </source>
</evidence>
<evidence type="ECO:0000259" key="8">
    <source>
        <dbReference type="PROSITE" id="PS51975"/>
    </source>
</evidence>
<keyword evidence="2 7" id="KW-0540">Nuclease</keyword>
<evidence type="ECO:0000313" key="9">
    <source>
        <dbReference type="Ensembl" id="ENSSSUP00005019197.1"/>
    </source>
</evidence>
<name>A0A673UCX6_SURSU</name>
<dbReference type="CDD" id="cd07181">
    <property type="entry name" value="RNase_HII_eukaryota_like"/>
    <property type="match status" value="1"/>
</dbReference>
<sequence length="329" mass="36392">MKAQGKGLGFPCKDKGSHYGGRKTKAAALREKATPGSSCDCSIRRKQWRTRSLARGESGAVSATWANRSAAARWWAQRRARCSWTEKIWCKCDPADNEIVRPANRSIATGGPEPGPHGLRHLLLPTVPPGRSGGPESGRVKYNLNSLSHDTAAGLIQFALDQGVKVAQVFVDTVGLPDTYQKQLQQRFPGIEVTVKAKADALYPVVSAASICAKVARDQAVKNWHFVEDLPHLDADYGSGYPNDPKTKAWLRRHVEPVFGFPQFVRFSWRTAQSILEKEAEDVVWEDSLTGDQEGPGRISSYFNEGPRVRPRLSHRYFQERGLEAAATL</sequence>
<evidence type="ECO:0000256" key="6">
    <source>
        <dbReference type="PROSITE-ProRule" id="PRU01319"/>
    </source>
</evidence>
<dbReference type="InterPro" id="IPR036397">
    <property type="entry name" value="RNaseH_sf"/>
</dbReference>
<evidence type="ECO:0000256" key="7">
    <source>
        <dbReference type="RuleBase" id="RU003515"/>
    </source>
</evidence>
<feature type="domain" description="RNase H type-2" evidence="8">
    <location>
        <begin position="139"/>
        <end position="281"/>
    </location>
</feature>
<reference evidence="9" key="3">
    <citation type="submission" date="2025-09" db="UniProtKB">
        <authorList>
            <consortium name="Ensembl"/>
        </authorList>
    </citation>
    <scope>IDENTIFICATION</scope>
</reference>
<dbReference type="Gene3D" id="1.10.10.460">
    <property type="entry name" value="Ribonuclease hii. Domain 2"/>
    <property type="match status" value="1"/>
</dbReference>
<gene>
    <name evidence="9" type="primary">RNASEH2A</name>
</gene>
<comment type="similarity">
    <text evidence="7">Belongs to the RNase HII family.</text>
</comment>
<dbReference type="InterPro" id="IPR012337">
    <property type="entry name" value="RNaseH-like_sf"/>
</dbReference>
<dbReference type="InterPro" id="IPR001352">
    <property type="entry name" value="RNase_HII/HIII"/>
</dbReference>
<dbReference type="InterPro" id="IPR024567">
    <property type="entry name" value="RNase_HII/HIII_dom"/>
</dbReference>
<dbReference type="Gene3D" id="3.30.420.10">
    <property type="entry name" value="Ribonuclease H-like superfamily/Ribonuclease H"/>
    <property type="match status" value="1"/>
</dbReference>
<dbReference type="PANTHER" id="PTHR10954">
    <property type="entry name" value="RIBONUCLEASE H2 SUBUNIT A"/>
    <property type="match status" value="1"/>
</dbReference>
<proteinExistence type="inferred from homology"/>
<dbReference type="EC" id="3.1.26.4" evidence="7"/>